<dbReference type="AlphaFoldDB" id="A0A2D2DN13"/>
<proteinExistence type="predicted"/>
<accession>A0A2D2DN13</accession>
<dbReference type="InterPro" id="IPR027365">
    <property type="entry name" value="GNAT_acetyltra_YdfB-like"/>
</dbReference>
<feature type="domain" description="N-acetyltransferase" evidence="1">
    <location>
        <begin position="112"/>
        <end position="242"/>
    </location>
</feature>
<name>A0A2D2DN13_9BURK</name>
<dbReference type="InterPro" id="IPR000182">
    <property type="entry name" value="GNAT_dom"/>
</dbReference>
<gene>
    <name evidence="2" type="ORF">CR152_18910</name>
</gene>
<evidence type="ECO:0000313" key="2">
    <source>
        <dbReference type="EMBL" id="ATQ76367.1"/>
    </source>
</evidence>
<evidence type="ECO:0000259" key="1">
    <source>
        <dbReference type="PROSITE" id="PS51186"/>
    </source>
</evidence>
<dbReference type="SUPFAM" id="SSF55729">
    <property type="entry name" value="Acyl-CoA N-acyltransferases (Nat)"/>
    <property type="match status" value="1"/>
</dbReference>
<dbReference type="Gene3D" id="3.40.630.30">
    <property type="match status" value="1"/>
</dbReference>
<protein>
    <submittedName>
        <fullName evidence="2">GNAT family N-acetyltransferase</fullName>
    </submittedName>
</protein>
<dbReference type="PROSITE" id="PS51186">
    <property type="entry name" value="GNAT"/>
    <property type="match status" value="1"/>
</dbReference>
<dbReference type="InterPro" id="IPR016181">
    <property type="entry name" value="Acyl_CoA_acyltransferase"/>
</dbReference>
<dbReference type="GO" id="GO:0016747">
    <property type="term" value="F:acyltransferase activity, transferring groups other than amino-acyl groups"/>
    <property type="evidence" value="ECO:0007669"/>
    <property type="project" value="InterPro"/>
</dbReference>
<keyword evidence="2" id="KW-0808">Transferase</keyword>
<dbReference type="Proteomes" id="UP000229897">
    <property type="component" value="Chromosome"/>
</dbReference>
<dbReference type="KEGG" id="mass:CR152_18910"/>
<organism evidence="2 3">
    <name type="scientific">Massilia violaceinigra</name>
    <dbReference type="NCBI Taxonomy" id="2045208"/>
    <lineage>
        <taxon>Bacteria</taxon>
        <taxon>Pseudomonadati</taxon>
        <taxon>Pseudomonadota</taxon>
        <taxon>Betaproteobacteria</taxon>
        <taxon>Burkholderiales</taxon>
        <taxon>Oxalobacteraceae</taxon>
        <taxon>Telluria group</taxon>
        <taxon>Massilia</taxon>
    </lineage>
</organism>
<dbReference type="RefSeq" id="WP_099877121.1">
    <property type="nucleotide sequence ID" value="NZ_CP024608.1"/>
</dbReference>
<evidence type="ECO:0000313" key="3">
    <source>
        <dbReference type="Proteomes" id="UP000229897"/>
    </source>
</evidence>
<dbReference type="OrthoDB" id="9797456at2"/>
<sequence length="242" mass="27140">MSNFSKTIESFWQESFLAGDILYRSDTLIVAANPDMEAGRQLMLLETTDGKAMVVLTPALADKLGLYHQQDLTEAMLRQKLQDTNVRLHGADYVFHFTEAERQALLQEPLPDDLRQLSATDDAMFAEFQSNASEQDLDNAYVELDHWVVFGSFEQDRLVCAASMYPWDDQKIADVGVLTLPPFRSKGHARRVIRAISRHAYAQGYEPQYRCQLDNAASVALAKGAGLTLFGKWDAVLSESAE</sequence>
<dbReference type="EMBL" id="CP024608">
    <property type="protein sequence ID" value="ATQ76367.1"/>
    <property type="molecule type" value="Genomic_DNA"/>
</dbReference>
<dbReference type="Pfam" id="PF12746">
    <property type="entry name" value="GNAT_acetyltran"/>
    <property type="match status" value="1"/>
</dbReference>
<reference evidence="2" key="1">
    <citation type="submission" date="2017-10" db="EMBL/GenBank/DDBJ databases">
        <title>Massilia psychrophilum sp. nov., a novel purple-pigmented bacterium isolated from Tianshan glacier, Xinjiang Municipality, China.</title>
        <authorList>
            <person name="Wang H."/>
        </authorList>
    </citation>
    <scope>NUCLEOTIDE SEQUENCE [LARGE SCALE GENOMIC DNA]</scope>
    <source>
        <strain evidence="2">B2</strain>
    </source>
</reference>
<keyword evidence="3" id="KW-1185">Reference proteome</keyword>